<evidence type="ECO:0000313" key="9">
    <source>
        <dbReference type="Proteomes" id="UP001150941"/>
    </source>
</evidence>
<dbReference type="InterPro" id="IPR050775">
    <property type="entry name" value="FAD-binding_Monooxygenases"/>
</dbReference>
<reference evidence="8" key="1">
    <citation type="submission" date="2022-11" db="EMBL/GenBank/DDBJ databases">
        <authorList>
            <person name="Petersen C."/>
        </authorList>
    </citation>
    <scope>NUCLEOTIDE SEQUENCE</scope>
    <source>
        <strain evidence="8">IBT 19713</strain>
    </source>
</reference>
<dbReference type="RefSeq" id="XP_058332770.1">
    <property type="nucleotide sequence ID" value="XM_058473767.1"/>
</dbReference>
<dbReference type="InterPro" id="IPR036188">
    <property type="entry name" value="FAD/NAD-bd_sf"/>
</dbReference>
<keyword evidence="3" id="KW-0285">Flavoprotein</keyword>
<dbReference type="AlphaFoldDB" id="A0A9W9P8D4"/>
<organism evidence="8 9">
    <name type="scientific">Penicillium chermesinum</name>
    <dbReference type="NCBI Taxonomy" id="63820"/>
    <lineage>
        <taxon>Eukaryota</taxon>
        <taxon>Fungi</taxon>
        <taxon>Dikarya</taxon>
        <taxon>Ascomycota</taxon>
        <taxon>Pezizomycotina</taxon>
        <taxon>Eurotiomycetes</taxon>
        <taxon>Eurotiomycetidae</taxon>
        <taxon>Eurotiales</taxon>
        <taxon>Aspergillaceae</taxon>
        <taxon>Penicillium</taxon>
    </lineage>
</organism>
<dbReference type="GO" id="GO:0004497">
    <property type="term" value="F:monooxygenase activity"/>
    <property type="evidence" value="ECO:0007669"/>
    <property type="project" value="UniProtKB-KW"/>
</dbReference>
<keyword evidence="6" id="KW-0560">Oxidoreductase</keyword>
<comment type="caution">
    <text evidence="8">The sequence shown here is derived from an EMBL/GenBank/DDBJ whole genome shotgun (WGS) entry which is preliminary data.</text>
</comment>
<evidence type="ECO:0000256" key="7">
    <source>
        <dbReference type="ARBA" id="ARBA00023033"/>
    </source>
</evidence>
<dbReference type="PANTHER" id="PTHR43098">
    <property type="entry name" value="L-ORNITHINE N(5)-MONOOXYGENASE-RELATED"/>
    <property type="match status" value="1"/>
</dbReference>
<evidence type="ECO:0000256" key="1">
    <source>
        <dbReference type="ARBA" id="ARBA00001974"/>
    </source>
</evidence>
<dbReference type="Proteomes" id="UP001150941">
    <property type="component" value="Unassembled WGS sequence"/>
</dbReference>
<evidence type="ECO:0000313" key="8">
    <source>
        <dbReference type="EMBL" id="KAJ5239851.1"/>
    </source>
</evidence>
<keyword evidence="4" id="KW-0274">FAD</keyword>
<proteinExistence type="inferred from homology"/>
<evidence type="ECO:0000256" key="2">
    <source>
        <dbReference type="ARBA" id="ARBA00010139"/>
    </source>
</evidence>
<reference evidence="8" key="2">
    <citation type="journal article" date="2023" name="IMA Fungus">
        <title>Comparative genomic study of the Penicillium genus elucidates a diverse pangenome and 15 lateral gene transfer events.</title>
        <authorList>
            <person name="Petersen C."/>
            <person name="Sorensen T."/>
            <person name="Nielsen M.R."/>
            <person name="Sondergaard T.E."/>
            <person name="Sorensen J.L."/>
            <person name="Fitzpatrick D.A."/>
            <person name="Frisvad J.C."/>
            <person name="Nielsen K.L."/>
        </authorList>
    </citation>
    <scope>NUCLEOTIDE SEQUENCE</scope>
    <source>
        <strain evidence="8">IBT 19713</strain>
    </source>
</reference>
<evidence type="ECO:0000256" key="5">
    <source>
        <dbReference type="ARBA" id="ARBA00022857"/>
    </source>
</evidence>
<evidence type="ECO:0000256" key="4">
    <source>
        <dbReference type="ARBA" id="ARBA00022827"/>
    </source>
</evidence>
<dbReference type="OrthoDB" id="66881at2759"/>
<keyword evidence="9" id="KW-1185">Reference proteome</keyword>
<sequence>MLVSGFLNCFLSYSPQAPTTLSNGPTILECQVDFIVDVIARMERDGLETIEPTPEAEEEWRRKIVESGENTLFAETDSWWTKSNIPGKKKELLTYIGGIPQYEAECRATLDSWEGFEVKKHAG</sequence>
<accession>A0A9W9P8D4</accession>
<comment type="cofactor">
    <cofactor evidence="1">
        <name>FAD</name>
        <dbReference type="ChEBI" id="CHEBI:57692"/>
    </cofactor>
</comment>
<evidence type="ECO:0000256" key="6">
    <source>
        <dbReference type="ARBA" id="ARBA00023002"/>
    </source>
</evidence>
<keyword evidence="5" id="KW-0521">NADP</keyword>
<keyword evidence="7" id="KW-0503">Monooxygenase</keyword>
<comment type="similarity">
    <text evidence="2">Belongs to the FAD-binding monooxygenase family.</text>
</comment>
<name>A0A9W9P8D4_9EURO</name>
<protein>
    <submittedName>
        <fullName evidence="8">Uncharacterized protein</fullName>
    </submittedName>
</protein>
<dbReference type="EMBL" id="JAPQKS010000003">
    <property type="protein sequence ID" value="KAJ5239851.1"/>
    <property type="molecule type" value="Genomic_DNA"/>
</dbReference>
<dbReference type="PANTHER" id="PTHR43098:SF3">
    <property type="entry name" value="L-ORNITHINE N(5)-MONOOXYGENASE-RELATED"/>
    <property type="match status" value="1"/>
</dbReference>
<gene>
    <name evidence="8" type="ORF">N7468_004470</name>
</gene>
<dbReference type="GeneID" id="83201070"/>
<dbReference type="Gene3D" id="3.50.50.60">
    <property type="entry name" value="FAD/NAD(P)-binding domain"/>
    <property type="match status" value="1"/>
</dbReference>
<evidence type="ECO:0000256" key="3">
    <source>
        <dbReference type="ARBA" id="ARBA00022630"/>
    </source>
</evidence>